<organism evidence="14 15">
    <name type="scientific">Trichomalopsis sarcophagae</name>
    <dbReference type="NCBI Taxonomy" id="543379"/>
    <lineage>
        <taxon>Eukaryota</taxon>
        <taxon>Metazoa</taxon>
        <taxon>Ecdysozoa</taxon>
        <taxon>Arthropoda</taxon>
        <taxon>Hexapoda</taxon>
        <taxon>Insecta</taxon>
        <taxon>Pterygota</taxon>
        <taxon>Neoptera</taxon>
        <taxon>Endopterygota</taxon>
        <taxon>Hymenoptera</taxon>
        <taxon>Apocrita</taxon>
        <taxon>Proctotrupomorpha</taxon>
        <taxon>Chalcidoidea</taxon>
        <taxon>Pteromalidae</taxon>
        <taxon>Pteromalinae</taxon>
        <taxon>Trichomalopsis</taxon>
    </lineage>
</organism>
<evidence type="ECO:0000256" key="1">
    <source>
        <dbReference type="ARBA" id="ARBA00004141"/>
    </source>
</evidence>
<evidence type="ECO:0000313" key="15">
    <source>
        <dbReference type="Proteomes" id="UP000215335"/>
    </source>
</evidence>
<evidence type="ECO:0000256" key="11">
    <source>
        <dbReference type="ARBA" id="ARBA00068450"/>
    </source>
</evidence>
<feature type="transmembrane region" description="Helical" evidence="12">
    <location>
        <begin position="126"/>
        <end position="144"/>
    </location>
</feature>
<proteinExistence type="inferred from homology"/>
<dbReference type="PANTHER" id="PTHR11662:SF280">
    <property type="entry name" value="FI21844P1-RELATED"/>
    <property type="match status" value="1"/>
</dbReference>
<dbReference type="SUPFAM" id="SSF103473">
    <property type="entry name" value="MFS general substrate transporter"/>
    <property type="match status" value="1"/>
</dbReference>
<feature type="transmembrane region" description="Helical" evidence="12">
    <location>
        <begin position="455"/>
        <end position="473"/>
    </location>
</feature>
<keyword evidence="15" id="KW-1185">Reference proteome</keyword>
<evidence type="ECO:0000256" key="2">
    <source>
        <dbReference type="ARBA" id="ARBA00008586"/>
    </source>
</evidence>
<evidence type="ECO:0000256" key="3">
    <source>
        <dbReference type="ARBA" id="ARBA00022448"/>
    </source>
</evidence>
<dbReference type="GO" id="GO:0006814">
    <property type="term" value="P:sodium ion transport"/>
    <property type="evidence" value="ECO:0007669"/>
    <property type="project" value="UniProtKB-KW"/>
</dbReference>
<dbReference type="FunFam" id="1.20.1250.20:FF:000144">
    <property type="entry name" value="Picot, isoform B"/>
    <property type="match status" value="1"/>
</dbReference>
<evidence type="ECO:0000313" key="14">
    <source>
        <dbReference type="EMBL" id="OXU30176.1"/>
    </source>
</evidence>
<evidence type="ECO:0000256" key="6">
    <source>
        <dbReference type="ARBA" id="ARBA00022989"/>
    </source>
</evidence>
<dbReference type="GO" id="GO:0016020">
    <property type="term" value="C:membrane"/>
    <property type="evidence" value="ECO:0007669"/>
    <property type="project" value="UniProtKB-SubCell"/>
</dbReference>
<dbReference type="AlphaFoldDB" id="A0A232FHD3"/>
<feature type="transmembrane region" description="Helical" evidence="12">
    <location>
        <begin position="280"/>
        <end position="304"/>
    </location>
</feature>
<sequence>MLNVAMRPADKCLTVGAQMTITETSDSRAEDGAPEEKLPGSPGRFGTRHVQVFLMFLGMMIAYALRVILSVAVVAMTKPETANPDFKAYNWSSSEQSLVLSSFFWGYIVTQVPFGYLANAWSAQKLLSGGLFFCGLLSIVIPLVVDQGGWIVVCVCRVGMGLSQGCVLPGIQTLLARWVPPSERARLGTFAYAGGQLGTVLTMPISGQLAASSLGWPSIFYVFGALGIGWASLFLTLGSDEPESHSKISEAEKRYIRESLGKTVGSQDEKERLRTPWKEIFTSLPMWALIIVHCGQNWGFWLLLTEIPTYMSEIVGYSIKENGLISALPYLTMWILSFPASWFSDFALRRGAARGAIRKVSNTVAHWGPALALLALCFVDVANKSVPVTLLIIAVGLNAGAICGFQINHIDLSPNFAGTMMSITNCVASIIAIIAPIICGEIVKEQTNVEQWHIVFYISALIYFLGNLVFIVFGSGEVQWWNDPASAPIEMSGKRSYQINTISTAYNPSNMTLKQIKSSEAS</sequence>
<dbReference type="Proteomes" id="UP000215335">
    <property type="component" value="Unassembled WGS sequence"/>
</dbReference>
<evidence type="ECO:0000256" key="9">
    <source>
        <dbReference type="ARBA" id="ARBA00023201"/>
    </source>
</evidence>
<feature type="domain" description="Major facilitator superfamily (MFS) profile" evidence="13">
    <location>
        <begin position="50"/>
        <end position="478"/>
    </location>
</feature>
<comment type="function">
    <text evidence="10">May be an inorganic phosphate cotransporter.</text>
</comment>
<feature type="transmembrane region" description="Helical" evidence="12">
    <location>
        <begin position="218"/>
        <end position="237"/>
    </location>
</feature>
<accession>A0A232FHD3</accession>
<dbReference type="FunFam" id="1.20.1250.20:FF:000003">
    <property type="entry name" value="Solute carrier family 17 member 3"/>
    <property type="match status" value="1"/>
</dbReference>
<comment type="caution">
    <text evidence="14">The sequence shown here is derived from an EMBL/GenBank/DDBJ whole genome shotgun (WGS) entry which is preliminary data.</text>
</comment>
<dbReference type="GO" id="GO:0015293">
    <property type="term" value="F:symporter activity"/>
    <property type="evidence" value="ECO:0007669"/>
    <property type="project" value="UniProtKB-KW"/>
</dbReference>
<dbReference type="STRING" id="543379.A0A232FHD3"/>
<feature type="transmembrane region" description="Helical" evidence="12">
    <location>
        <begin position="388"/>
        <end position="407"/>
    </location>
</feature>
<keyword evidence="9" id="KW-0739">Sodium transport</keyword>
<feature type="transmembrane region" description="Helical" evidence="12">
    <location>
        <begin position="324"/>
        <end position="343"/>
    </location>
</feature>
<dbReference type="PANTHER" id="PTHR11662">
    <property type="entry name" value="SOLUTE CARRIER FAMILY 17"/>
    <property type="match status" value="1"/>
</dbReference>
<dbReference type="CDD" id="cd17318">
    <property type="entry name" value="MFS_SLC17"/>
    <property type="match status" value="1"/>
</dbReference>
<dbReference type="InterPro" id="IPR036259">
    <property type="entry name" value="MFS_trans_sf"/>
</dbReference>
<keyword evidence="6 12" id="KW-1133">Transmembrane helix</keyword>
<comment type="subcellular location">
    <subcellularLocation>
        <location evidence="1">Membrane</location>
        <topology evidence="1">Multi-pass membrane protein</topology>
    </subcellularLocation>
</comment>
<feature type="transmembrane region" description="Helical" evidence="12">
    <location>
        <begin position="419"/>
        <end position="443"/>
    </location>
</feature>
<keyword evidence="3" id="KW-0813">Transport</keyword>
<keyword evidence="9" id="KW-0406">Ion transport</keyword>
<evidence type="ECO:0000256" key="4">
    <source>
        <dbReference type="ARBA" id="ARBA00022692"/>
    </source>
</evidence>
<keyword evidence="7" id="KW-0915">Sodium</keyword>
<evidence type="ECO:0000256" key="12">
    <source>
        <dbReference type="SAM" id="Phobius"/>
    </source>
</evidence>
<dbReference type="Pfam" id="PF07690">
    <property type="entry name" value="MFS_1"/>
    <property type="match status" value="1"/>
</dbReference>
<dbReference type="EMBL" id="NNAY01000187">
    <property type="protein sequence ID" value="OXU30176.1"/>
    <property type="molecule type" value="Genomic_DNA"/>
</dbReference>
<evidence type="ECO:0000256" key="7">
    <source>
        <dbReference type="ARBA" id="ARBA00023053"/>
    </source>
</evidence>
<reference evidence="14 15" key="1">
    <citation type="journal article" date="2017" name="Curr. Biol.">
        <title>The Evolution of Venom by Co-option of Single-Copy Genes.</title>
        <authorList>
            <person name="Martinson E.O."/>
            <person name="Mrinalini"/>
            <person name="Kelkar Y.D."/>
            <person name="Chang C.H."/>
            <person name="Werren J.H."/>
        </authorList>
    </citation>
    <scope>NUCLEOTIDE SEQUENCE [LARGE SCALE GENOMIC DNA]</scope>
    <source>
        <strain evidence="14 15">Alberta</strain>
        <tissue evidence="14">Whole body</tissue>
    </source>
</reference>
<evidence type="ECO:0000256" key="5">
    <source>
        <dbReference type="ARBA" id="ARBA00022847"/>
    </source>
</evidence>
<feature type="transmembrane region" description="Helical" evidence="12">
    <location>
        <begin position="97"/>
        <end position="119"/>
    </location>
</feature>
<name>A0A232FHD3_9HYME</name>
<evidence type="ECO:0000256" key="10">
    <source>
        <dbReference type="ARBA" id="ARBA00054632"/>
    </source>
</evidence>
<dbReference type="GO" id="GO:0006820">
    <property type="term" value="P:monoatomic anion transport"/>
    <property type="evidence" value="ECO:0007669"/>
    <property type="project" value="TreeGrafter"/>
</dbReference>
<keyword evidence="8 12" id="KW-0472">Membrane</keyword>
<evidence type="ECO:0000256" key="8">
    <source>
        <dbReference type="ARBA" id="ARBA00023136"/>
    </source>
</evidence>
<keyword evidence="4 12" id="KW-0812">Transmembrane</keyword>
<protein>
    <recommendedName>
        <fullName evidence="11">Putative inorganic phosphate cotransporter</fullName>
    </recommendedName>
</protein>
<feature type="transmembrane region" description="Helical" evidence="12">
    <location>
        <begin position="52"/>
        <end position="77"/>
    </location>
</feature>
<evidence type="ECO:0000259" key="13">
    <source>
        <dbReference type="PROSITE" id="PS50850"/>
    </source>
</evidence>
<dbReference type="OrthoDB" id="2985014at2759"/>
<dbReference type="InterPro" id="IPR020846">
    <property type="entry name" value="MFS_dom"/>
</dbReference>
<dbReference type="InterPro" id="IPR050382">
    <property type="entry name" value="MFS_Na/Anion_cotransporter"/>
</dbReference>
<dbReference type="PROSITE" id="PS50850">
    <property type="entry name" value="MFS"/>
    <property type="match status" value="1"/>
</dbReference>
<keyword evidence="5" id="KW-0769">Symport</keyword>
<dbReference type="InterPro" id="IPR011701">
    <property type="entry name" value="MFS"/>
</dbReference>
<gene>
    <name evidence="14" type="ORF">TSAR_007629</name>
</gene>
<comment type="similarity">
    <text evidence="2">Belongs to the major facilitator superfamily. Sodium/anion cotransporter family.</text>
</comment>
<dbReference type="Gene3D" id="1.20.1250.20">
    <property type="entry name" value="MFS general substrate transporter like domains"/>
    <property type="match status" value="2"/>
</dbReference>